<dbReference type="InterPro" id="IPR036271">
    <property type="entry name" value="Tet_transcr_reg_TetR-rel_C_sf"/>
</dbReference>
<dbReference type="SUPFAM" id="SSF48498">
    <property type="entry name" value="Tetracyclin repressor-like, C-terminal domain"/>
    <property type="match status" value="1"/>
</dbReference>
<dbReference type="PROSITE" id="PS50977">
    <property type="entry name" value="HTH_TETR_2"/>
    <property type="match status" value="1"/>
</dbReference>
<proteinExistence type="predicted"/>
<feature type="DNA-binding region" description="H-T-H motif" evidence="4">
    <location>
        <begin position="29"/>
        <end position="48"/>
    </location>
</feature>
<dbReference type="InterPro" id="IPR001647">
    <property type="entry name" value="HTH_TetR"/>
</dbReference>
<dbReference type="Proteomes" id="UP000292958">
    <property type="component" value="Unassembled WGS sequence"/>
</dbReference>
<evidence type="ECO:0000259" key="5">
    <source>
        <dbReference type="PROSITE" id="PS50977"/>
    </source>
</evidence>
<dbReference type="RefSeq" id="WP_130418464.1">
    <property type="nucleotide sequence ID" value="NZ_SHKW01000001.1"/>
</dbReference>
<dbReference type="AlphaFoldDB" id="A0A4Q7YTW5"/>
<dbReference type="OrthoDB" id="118608at2"/>
<sequence>MGRRKLFTREDVLDKAIPVFWKHGLAETSVQDLEQATGVRKSGLYTEFKDKEDLFVESLRRYFDVLMARGHLTKQPLGWTNVESFLKVCYGSWGQKGCFSVNSMREFADLPPKARQIMVASVMKAHQLLIDNLAAARGSRDDNDSLAGLIVTFFSGICLEQNLGPDRARITKKIDAFMRLIRTI</sequence>
<evidence type="ECO:0000256" key="4">
    <source>
        <dbReference type="PROSITE-ProRule" id="PRU00335"/>
    </source>
</evidence>
<dbReference type="PANTHER" id="PTHR47506">
    <property type="entry name" value="TRANSCRIPTIONAL REGULATORY PROTEIN"/>
    <property type="match status" value="1"/>
</dbReference>
<evidence type="ECO:0000256" key="1">
    <source>
        <dbReference type="ARBA" id="ARBA00023015"/>
    </source>
</evidence>
<dbReference type="Gene3D" id="1.10.357.10">
    <property type="entry name" value="Tetracycline Repressor, domain 2"/>
    <property type="match status" value="1"/>
</dbReference>
<keyword evidence="2 4" id="KW-0238">DNA-binding</keyword>
<comment type="caution">
    <text evidence="6">The sequence shown here is derived from an EMBL/GenBank/DDBJ whole genome shotgun (WGS) entry which is preliminary data.</text>
</comment>
<keyword evidence="7" id="KW-1185">Reference proteome</keyword>
<protein>
    <submittedName>
        <fullName evidence="6">TetR family transcriptional regulator</fullName>
    </submittedName>
</protein>
<dbReference type="EMBL" id="SHKW01000001">
    <property type="protein sequence ID" value="RZU40399.1"/>
    <property type="molecule type" value="Genomic_DNA"/>
</dbReference>
<name>A0A4Q7YTW5_9BACT</name>
<dbReference type="PANTHER" id="PTHR47506:SF1">
    <property type="entry name" value="HTH-TYPE TRANSCRIPTIONAL REGULATOR YJDC"/>
    <property type="match status" value="1"/>
</dbReference>
<evidence type="ECO:0000256" key="3">
    <source>
        <dbReference type="ARBA" id="ARBA00023163"/>
    </source>
</evidence>
<dbReference type="GO" id="GO:0003677">
    <property type="term" value="F:DNA binding"/>
    <property type="evidence" value="ECO:0007669"/>
    <property type="project" value="UniProtKB-UniRule"/>
</dbReference>
<dbReference type="Pfam" id="PF00440">
    <property type="entry name" value="TetR_N"/>
    <property type="match status" value="1"/>
</dbReference>
<accession>A0A4Q7YTW5</accession>
<dbReference type="Gene3D" id="1.10.10.60">
    <property type="entry name" value="Homeodomain-like"/>
    <property type="match status" value="1"/>
</dbReference>
<gene>
    <name evidence="6" type="ORF">BDD14_1855</name>
</gene>
<evidence type="ECO:0000313" key="6">
    <source>
        <dbReference type="EMBL" id="RZU40399.1"/>
    </source>
</evidence>
<keyword evidence="3" id="KW-0804">Transcription</keyword>
<reference evidence="6 7" key="1">
    <citation type="submission" date="2019-02" db="EMBL/GenBank/DDBJ databases">
        <title>Genomic Encyclopedia of Archaeal and Bacterial Type Strains, Phase II (KMG-II): from individual species to whole genera.</title>
        <authorList>
            <person name="Goeker M."/>
        </authorList>
    </citation>
    <scope>NUCLEOTIDE SEQUENCE [LARGE SCALE GENOMIC DNA]</scope>
    <source>
        <strain evidence="6 7">DSM 18101</strain>
    </source>
</reference>
<keyword evidence="1" id="KW-0805">Transcription regulation</keyword>
<feature type="domain" description="HTH tetR-type" evidence="5">
    <location>
        <begin position="6"/>
        <end position="66"/>
    </location>
</feature>
<dbReference type="InterPro" id="IPR009057">
    <property type="entry name" value="Homeodomain-like_sf"/>
</dbReference>
<evidence type="ECO:0000313" key="7">
    <source>
        <dbReference type="Proteomes" id="UP000292958"/>
    </source>
</evidence>
<organism evidence="6 7">
    <name type="scientific">Edaphobacter modestus</name>
    <dbReference type="NCBI Taxonomy" id="388466"/>
    <lineage>
        <taxon>Bacteria</taxon>
        <taxon>Pseudomonadati</taxon>
        <taxon>Acidobacteriota</taxon>
        <taxon>Terriglobia</taxon>
        <taxon>Terriglobales</taxon>
        <taxon>Acidobacteriaceae</taxon>
        <taxon>Edaphobacter</taxon>
    </lineage>
</organism>
<evidence type="ECO:0000256" key="2">
    <source>
        <dbReference type="ARBA" id="ARBA00023125"/>
    </source>
</evidence>
<dbReference type="SUPFAM" id="SSF46689">
    <property type="entry name" value="Homeodomain-like"/>
    <property type="match status" value="1"/>
</dbReference>